<reference evidence="1" key="1">
    <citation type="submission" date="2021-05" db="EMBL/GenBank/DDBJ databases">
        <authorList>
            <person name="Scholz U."/>
            <person name="Mascher M."/>
            <person name="Fiebig A."/>
        </authorList>
    </citation>
    <scope>NUCLEOTIDE SEQUENCE [LARGE SCALE GENOMIC DNA]</scope>
</reference>
<dbReference type="EnsemblPlants" id="AVESA.00010b.r2.1DG0120220.1">
    <property type="protein sequence ID" value="AVESA.00010b.r2.1DG0120220.1.CDS.1"/>
    <property type="gene ID" value="AVESA.00010b.r2.1DG0120220"/>
</dbReference>
<dbReference type="Proteomes" id="UP001732700">
    <property type="component" value="Chromosome 1D"/>
</dbReference>
<organism evidence="1 2">
    <name type="scientific">Avena sativa</name>
    <name type="common">Oat</name>
    <dbReference type="NCBI Taxonomy" id="4498"/>
    <lineage>
        <taxon>Eukaryota</taxon>
        <taxon>Viridiplantae</taxon>
        <taxon>Streptophyta</taxon>
        <taxon>Embryophyta</taxon>
        <taxon>Tracheophyta</taxon>
        <taxon>Spermatophyta</taxon>
        <taxon>Magnoliopsida</taxon>
        <taxon>Liliopsida</taxon>
        <taxon>Poales</taxon>
        <taxon>Poaceae</taxon>
        <taxon>BOP clade</taxon>
        <taxon>Pooideae</taxon>
        <taxon>Poodae</taxon>
        <taxon>Poeae</taxon>
        <taxon>Poeae Chloroplast Group 1 (Aveneae type)</taxon>
        <taxon>Aveninae</taxon>
        <taxon>Avena</taxon>
    </lineage>
</organism>
<evidence type="ECO:0000313" key="1">
    <source>
        <dbReference type="EnsemblPlants" id="AVESA.00010b.r2.1DG0120220.1.CDS.1"/>
    </source>
</evidence>
<name>A0ACD5TSZ5_AVESA</name>
<reference evidence="1" key="2">
    <citation type="submission" date="2025-09" db="UniProtKB">
        <authorList>
            <consortium name="EnsemblPlants"/>
        </authorList>
    </citation>
    <scope>IDENTIFICATION</scope>
</reference>
<keyword evidence="2" id="KW-1185">Reference proteome</keyword>
<accession>A0ACD5TSZ5</accession>
<evidence type="ECO:0000313" key="2">
    <source>
        <dbReference type="Proteomes" id="UP001732700"/>
    </source>
</evidence>
<proteinExistence type="predicted"/>
<sequence length="307" mass="32892">MSLNHGVADGTTFWHLFNTWSEISRRRWSGRDDVEMISTPPPVLDRWFLDSCPVPIPLPLGKLEKCISMVVQRAEAPVQECVFHFPAESVRKLKARANAEVAASESETAMTVSISSLQAVLAHLWRAACRARGLLANEQETAYAFAVGCRGRVAGVPATYSGNALSSAVARAAAREILDQDHGLGRAAWLLNRGVASVDETSEREKLASWAHSPMFACPQAFVGTGSLLMGSSPRFNVYGNDFGWGAPVAVRSGSASKVDGMTTVYEDGGGPGGMALEVCLTPEALARLVADDEFMSATTPHTARLI</sequence>
<protein>
    <submittedName>
        <fullName evidence="1">Uncharacterized protein</fullName>
    </submittedName>
</protein>